<evidence type="ECO:0000256" key="1">
    <source>
        <dbReference type="ARBA" id="ARBA00004606"/>
    </source>
</evidence>
<evidence type="ECO:0000256" key="3">
    <source>
        <dbReference type="ARBA" id="ARBA00022679"/>
    </source>
</evidence>
<dbReference type="AlphaFoldDB" id="A0A6N2N903"/>
<dbReference type="InterPro" id="IPR044610">
    <property type="entry name" value="GLCAT14A/B/C"/>
</dbReference>
<comment type="subcellular location">
    <subcellularLocation>
        <location evidence="1">Membrane</location>
        <topology evidence="1">Single-pass type II membrane protein</topology>
    </subcellularLocation>
</comment>
<keyword evidence="4 7" id="KW-0472">Membrane</keyword>
<dbReference type="PANTHER" id="PTHR45719:SF8">
    <property type="entry name" value="BETA-GLUCURONOSYLTRANSFERASE GLCAT14C"/>
    <property type="match status" value="1"/>
</dbReference>
<keyword evidence="5" id="KW-0325">Glycoprotein</keyword>
<proteinExistence type="predicted"/>
<keyword evidence="7" id="KW-1133">Transmembrane helix</keyword>
<evidence type="ECO:0000256" key="2">
    <source>
        <dbReference type="ARBA" id="ARBA00022676"/>
    </source>
</evidence>
<name>A0A6N2N903_SALVM</name>
<feature type="transmembrane region" description="Helical" evidence="7">
    <location>
        <begin position="686"/>
        <end position="708"/>
    </location>
</feature>
<dbReference type="EMBL" id="CAADRP010002196">
    <property type="protein sequence ID" value="VFU63207.1"/>
    <property type="molecule type" value="Genomic_DNA"/>
</dbReference>
<evidence type="ECO:0000256" key="6">
    <source>
        <dbReference type="SAM" id="MobiDB-lite"/>
    </source>
</evidence>
<evidence type="ECO:0000256" key="5">
    <source>
        <dbReference type="ARBA" id="ARBA00023180"/>
    </source>
</evidence>
<feature type="transmembrane region" description="Helical" evidence="7">
    <location>
        <begin position="714"/>
        <end position="741"/>
    </location>
</feature>
<dbReference type="GO" id="GO:0016020">
    <property type="term" value="C:membrane"/>
    <property type="evidence" value="ECO:0007669"/>
    <property type="project" value="UniProtKB-SubCell"/>
</dbReference>
<keyword evidence="2" id="KW-0328">Glycosyltransferase</keyword>
<evidence type="ECO:0000256" key="7">
    <source>
        <dbReference type="SAM" id="Phobius"/>
    </source>
</evidence>
<dbReference type="PANTHER" id="PTHR45719">
    <property type="entry name" value="GLYCOSYLTRANSFERASE"/>
    <property type="match status" value="1"/>
</dbReference>
<reference evidence="8" key="1">
    <citation type="submission" date="2019-03" db="EMBL/GenBank/DDBJ databases">
        <authorList>
            <person name="Mank J."/>
            <person name="Almeida P."/>
        </authorList>
    </citation>
    <scope>NUCLEOTIDE SEQUENCE</scope>
    <source>
        <strain evidence="8">78183</strain>
    </source>
</reference>
<feature type="region of interest" description="Disordered" evidence="6">
    <location>
        <begin position="36"/>
        <end position="61"/>
    </location>
</feature>
<dbReference type="GO" id="GO:0015020">
    <property type="term" value="F:glucuronosyltransferase activity"/>
    <property type="evidence" value="ECO:0007669"/>
    <property type="project" value="InterPro"/>
</dbReference>
<feature type="transmembrane region" description="Helical" evidence="7">
    <location>
        <begin position="478"/>
        <end position="496"/>
    </location>
</feature>
<evidence type="ECO:0000313" key="8">
    <source>
        <dbReference type="EMBL" id="VFU63207.1"/>
    </source>
</evidence>
<evidence type="ECO:0000256" key="4">
    <source>
        <dbReference type="ARBA" id="ARBA00023136"/>
    </source>
</evidence>
<feature type="transmembrane region" description="Helical" evidence="7">
    <location>
        <begin position="618"/>
        <end position="643"/>
    </location>
</feature>
<organism evidence="8">
    <name type="scientific">Salix viminalis</name>
    <name type="common">Common osier</name>
    <name type="synonym">Basket willow</name>
    <dbReference type="NCBI Taxonomy" id="40686"/>
    <lineage>
        <taxon>Eukaryota</taxon>
        <taxon>Viridiplantae</taxon>
        <taxon>Streptophyta</taxon>
        <taxon>Embryophyta</taxon>
        <taxon>Tracheophyta</taxon>
        <taxon>Spermatophyta</taxon>
        <taxon>Magnoliopsida</taxon>
        <taxon>eudicotyledons</taxon>
        <taxon>Gunneridae</taxon>
        <taxon>Pentapetalae</taxon>
        <taxon>rosids</taxon>
        <taxon>fabids</taxon>
        <taxon>Malpighiales</taxon>
        <taxon>Salicaceae</taxon>
        <taxon>Saliceae</taxon>
        <taxon>Salix</taxon>
    </lineage>
</organism>
<keyword evidence="7" id="KW-0812">Transmembrane</keyword>
<accession>A0A6N2N903</accession>
<sequence>MKRTHTSYSLDRTCLILLITLALFSLILLLIVGQNKSSPSTDTSPNQQKYSISDQNLNDPSQLPRLPRFAYFISGTKGDVSIIKRLLQAVYHPRNYYLLHLDFEASDGERLELAKYVKVESGVIREFGNVMVLGKGDLVTYKGPTMIASILHGVAILLKQFEDWDWFVNLSAEDYPLMPQDDILHIFSYLPGDLNFLEHTSGIGWKENQRAKPIIIDPGLYHTKKSGVFWAKEKRSLPAAFKLFMGSELVVLTRSFLEFCVWGWDNLPRTVLMYYTNFLSSSEGYFHTVICNQKDYQNTTVNHDLHYLKWDNPPKQYPLNLTLEHFVEMVASGAPFARKFAKDDPVLNKIDKELLGIPDGQLARGRWCAGKSLSDKDLCVVYGSPYAVKPSTVNSKRLEKLMVKLLDSENFRGSTQVKSIAAEVFNHKKDFILLKATSSREIPSGKMENSQAMIEEKRLGFFDLLKESLKIPIRNPNFIIFAFFSSLPLFSFLIMYETVFQQTMIKILKYISQERAAPFDVFVYYYETLEAKERLVEEISTKFLLCFIYLGILHLLDLFNMITMVDIASMIYKGDQKSMNLKNMLSRCIKETRLKGPLITSIYALLLDSLVSVGLVSMVMYICLGSISSFFSMVFSVVFLGLLSKYIEWSAVWNMGILISILEDKHGDVALIISAYRTRGSRQHGFLLMLLFFAWRLALRSAFIYVGWDGGGRGVAVTIVHASLVCSAKMWLWLVFIVYFYDCQKKSLRRKNDVDGGQEET</sequence>
<keyword evidence="3" id="KW-0808">Transferase</keyword>
<feature type="transmembrane region" description="Helical" evidence="7">
    <location>
        <begin position="543"/>
        <end position="572"/>
    </location>
</feature>
<dbReference type="Pfam" id="PF02485">
    <property type="entry name" value="Branch"/>
    <property type="match status" value="1"/>
</dbReference>
<dbReference type="InterPro" id="IPR003406">
    <property type="entry name" value="Glyco_trans_14"/>
</dbReference>
<gene>
    <name evidence="8" type="ORF">SVIM_LOCUS481077</name>
</gene>
<protein>
    <submittedName>
        <fullName evidence="8">Uncharacterized protein</fullName>
    </submittedName>
</protein>